<gene>
    <name evidence="1" type="ORF">MW7_008160</name>
</gene>
<dbReference type="Proteomes" id="UP000004277">
    <property type="component" value="Unassembled WGS sequence"/>
</dbReference>
<comment type="caution">
    <text evidence="1">The sequence shown here is derived from an EMBL/GenBank/DDBJ whole genome shotgun (WGS) entry which is preliminary data.</text>
</comment>
<protein>
    <submittedName>
        <fullName evidence="1">3-hydroxyacyl-CoA dehydrogenase</fullName>
    </submittedName>
</protein>
<evidence type="ECO:0000313" key="2">
    <source>
        <dbReference type="Proteomes" id="UP000004277"/>
    </source>
</evidence>
<proteinExistence type="predicted"/>
<accession>A0ACD3SR16</accession>
<name>A0ACD3SR16_9BURK</name>
<evidence type="ECO:0000313" key="1">
    <source>
        <dbReference type="EMBL" id="TMS58675.1"/>
    </source>
</evidence>
<keyword evidence="2" id="KW-1185">Reference proteome</keyword>
<dbReference type="EMBL" id="AKCV02000015">
    <property type="protein sequence ID" value="TMS58675.1"/>
    <property type="molecule type" value="Genomic_DNA"/>
</dbReference>
<reference evidence="1" key="1">
    <citation type="submission" date="2019-05" db="EMBL/GenBank/DDBJ databases">
        <title>Revised genome assembly of Burkholderiaceae (previously Ralstonia) sp. PBA.</title>
        <authorList>
            <person name="Gan H.M."/>
        </authorList>
    </citation>
    <scope>NUCLEOTIDE SEQUENCE</scope>
    <source>
        <strain evidence="1">PBA</strain>
    </source>
</reference>
<sequence length="698" mass="75510">MQEQALKLEGSRASIAVIRIDSPPVNSLGHATRTALAESIQAAHAAKEVDAIVLIGAGKLFSAGADIREFDRPEVWKSPDLSELIALIERGPKPVVAAIHGMAMGGGLELALGCHARVATHNALLALPEVKLGLLPGAGGTQRLPRLAGLTRALDMIVSGEPQTAAELQGTPLLDQVIEHEHVLLPAAVALAEQMGEHGERPMASARTVTAENADLQLAAAREQVARRTPREPAKRRCIDAVEASLLLPFEAALERELAYFHELSASPESRALRHLFFAERTAASISDIPKDTPVRPIHSAAVVGAGTMGAGIAQCLLDAGIPVKLLEASRAALDRGVASITRQYQRARDKGRIDDARMAARLKLLTPVLDYAALGDVDIVIEAVFEQFDVKSKVFQSLDAVMKPGAILATNTSMLDINRLAATTGRAGDVIGTHFFSPAHVMRLLEVVRGEQTRADVLVTVMRLAKKLGKTAVVARVCDGFIGNRMIEQYLRQAGFLLEEGATPAQVDRAVEQFGLAMGPFRMSDMAGNDIGYDIRKRRSRETPSLFYSRIPDLLVETLDRKGQKVGRGWYDYQEGSYQAIPSAEVDDMIVQFRKAHNLQARQISDEEIVKRLVYALVNEGYRILDDGTAQRASDIDVAYATGYGFPDTRGGPMFYADEVGLDKVLADMAVFARNPQADPAFWVPAAGLLARVEAQR</sequence>
<organism evidence="1 2">
    <name type="scientific">Imbroritus primus</name>
    <dbReference type="NCBI Taxonomy" id="3058603"/>
    <lineage>
        <taxon>Bacteria</taxon>
        <taxon>Pseudomonadati</taxon>
        <taxon>Pseudomonadota</taxon>
        <taxon>Betaproteobacteria</taxon>
        <taxon>Burkholderiales</taxon>
        <taxon>Burkholderiaceae</taxon>
        <taxon>Imbroritus</taxon>
    </lineage>
</organism>